<evidence type="ECO:0000313" key="2">
    <source>
        <dbReference type="Proteomes" id="UP000179102"/>
    </source>
</evidence>
<reference evidence="1 2" key="1">
    <citation type="journal article" date="2016" name="Nat. Commun.">
        <title>Thousands of microbial genomes shed light on interconnected biogeochemical processes in an aquifer system.</title>
        <authorList>
            <person name="Anantharaman K."/>
            <person name="Brown C.T."/>
            <person name="Hug L.A."/>
            <person name="Sharon I."/>
            <person name="Castelle C.J."/>
            <person name="Probst A.J."/>
            <person name="Thomas B.C."/>
            <person name="Singh A."/>
            <person name="Wilkins M.J."/>
            <person name="Karaoz U."/>
            <person name="Brodie E.L."/>
            <person name="Williams K.H."/>
            <person name="Hubbard S.S."/>
            <person name="Banfield J.F."/>
        </authorList>
    </citation>
    <scope>NUCLEOTIDE SEQUENCE [LARGE SCALE GENOMIC DNA]</scope>
</reference>
<dbReference type="Proteomes" id="UP000179102">
    <property type="component" value="Unassembled WGS sequence"/>
</dbReference>
<proteinExistence type="predicted"/>
<protein>
    <submittedName>
        <fullName evidence="1">Uncharacterized protein</fullName>
    </submittedName>
</protein>
<evidence type="ECO:0000313" key="1">
    <source>
        <dbReference type="EMBL" id="OGD86914.1"/>
    </source>
</evidence>
<accession>A0A1F5G528</accession>
<name>A0A1F5G528_9BACT</name>
<dbReference type="EMBL" id="MFAZ01000026">
    <property type="protein sequence ID" value="OGD86914.1"/>
    <property type="molecule type" value="Genomic_DNA"/>
</dbReference>
<dbReference type="AlphaFoldDB" id="A0A1F5G528"/>
<organism evidence="1 2">
    <name type="scientific">Candidatus Curtissbacteria bacterium RIFCSPHIGHO2_01_FULL_41_11</name>
    <dbReference type="NCBI Taxonomy" id="1797711"/>
    <lineage>
        <taxon>Bacteria</taxon>
        <taxon>Candidatus Curtissiibacteriota</taxon>
    </lineage>
</organism>
<gene>
    <name evidence="1" type="ORF">A2870_00300</name>
</gene>
<sequence>MSDPLTESEDSQGLESLRSQESKIDKLFSLATGKLAMANNSDEAKQALSEWVFYYLAQDHLAQLIEKTEKGSVEGESVDDTIDSQDLYDQITKNGSWVNSKKRFQAQEAVVRVDFRNLRFGDARRMGLDPEMKYKKVLNLFSAGQPNDFQSEAWEELVAEKLELVPDKTAPYIHPNIDALKASIN</sequence>
<comment type="caution">
    <text evidence="1">The sequence shown here is derived from an EMBL/GenBank/DDBJ whole genome shotgun (WGS) entry which is preliminary data.</text>
</comment>